<dbReference type="InterPro" id="IPR049278">
    <property type="entry name" value="MS_channel_C"/>
</dbReference>
<dbReference type="Pfam" id="PF00924">
    <property type="entry name" value="MS_channel_2nd"/>
    <property type="match status" value="1"/>
</dbReference>
<dbReference type="SUPFAM" id="SSF50182">
    <property type="entry name" value="Sm-like ribonucleoproteins"/>
    <property type="match status" value="1"/>
</dbReference>
<feature type="transmembrane region" description="Helical" evidence="6">
    <location>
        <begin position="150"/>
        <end position="167"/>
    </location>
</feature>
<comment type="subcellular location">
    <subcellularLocation>
        <location evidence="1">Endomembrane system</location>
        <topology evidence="1">Multi-pass membrane protein</topology>
    </subcellularLocation>
</comment>
<dbReference type="InterPro" id="IPR023408">
    <property type="entry name" value="MscS_beta-dom_sf"/>
</dbReference>
<gene>
    <name evidence="9" type="ORF">TBC1_11787</name>
</gene>
<evidence type="ECO:0000256" key="2">
    <source>
        <dbReference type="ARBA" id="ARBA00008017"/>
    </source>
</evidence>
<dbReference type="GO" id="GO:0071470">
    <property type="term" value="P:cellular response to osmotic stress"/>
    <property type="evidence" value="ECO:0007669"/>
    <property type="project" value="InterPro"/>
</dbReference>
<dbReference type="Pfam" id="PF21082">
    <property type="entry name" value="MS_channel_3rd"/>
    <property type="match status" value="1"/>
</dbReference>
<dbReference type="GO" id="GO:0012505">
    <property type="term" value="C:endomembrane system"/>
    <property type="evidence" value="ECO:0007669"/>
    <property type="project" value="UniProtKB-SubCell"/>
</dbReference>
<dbReference type="EMBL" id="DF968182">
    <property type="protein sequence ID" value="GAP42655.1"/>
    <property type="molecule type" value="Genomic_DNA"/>
</dbReference>
<feature type="domain" description="Mechanosensitive ion channel MscS C-terminal" evidence="8">
    <location>
        <begin position="342"/>
        <end position="400"/>
    </location>
</feature>
<dbReference type="PANTHER" id="PTHR30414:SF0">
    <property type="entry name" value="MINICONDUCTANCE MECHANOSENSITIVE CHANNEL YBDG"/>
    <property type="match status" value="1"/>
</dbReference>
<feature type="transmembrane region" description="Helical" evidence="6">
    <location>
        <begin position="75"/>
        <end position="92"/>
    </location>
</feature>
<dbReference type="STRING" id="1678841.TBC1_11787"/>
<keyword evidence="3 6" id="KW-0812">Transmembrane</keyword>
<dbReference type="GO" id="GO:0008381">
    <property type="term" value="F:mechanosensitive monoatomic ion channel activity"/>
    <property type="evidence" value="ECO:0007669"/>
    <property type="project" value="InterPro"/>
</dbReference>
<dbReference type="PATRIC" id="fig|1678841.3.peg.892"/>
<dbReference type="AlphaFoldDB" id="A0A0S7C1T3"/>
<accession>A0A0S7C1T3</accession>
<evidence type="ECO:0000256" key="1">
    <source>
        <dbReference type="ARBA" id="ARBA00004127"/>
    </source>
</evidence>
<evidence type="ECO:0000313" key="10">
    <source>
        <dbReference type="Proteomes" id="UP000053091"/>
    </source>
</evidence>
<keyword evidence="4 6" id="KW-1133">Transmembrane helix</keyword>
<name>A0A0S7C1T3_9BACT</name>
<evidence type="ECO:0000256" key="6">
    <source>
        <dbReference type="SAM" id="Phobius"/>
    </source>
</evidence>
<dbReference type="PANTHER" id="PTHR30414">
    <property type="entry name" value="MINICONDUCTANCE MECHANOSENSITIVE CHANNEL YBDG"/>
    <property type="match status" value="1"/>
</dbReference>
<keyword evidence="10" id="KW-1185">Reference proteome</keyword>
<feature type="transmembrane region" description="Helical" evidence="6">
    <location>
        <begin position="112"/>
        <end position="130"/>
    </location>
</feature>
<evidence type="ECO:0000256" key="5">
    <source>
        <dbReference type="ARBA" id="ARBA00023136"/>
    </source>
</evidence>
<evidence type="ECO:0000256" key="3">
    <source>
        <dbReference type="ARBA" id="ARBA00022692"/>
    </source>
</evidence>
<reference evidence="9" key="1">
    <citation type="journal article" date="2015" name="Genome Announc.">
        <title>Draft Genome Sequence of Bacteroidales Strain TBC1, a Novel Isolate from a Methanogenic Wastewater Treatment System.</title>
        <authorList>
            <person name="Tourlousse D.M."/>
            <person name="Matsuura N."/>
            <person name="Sun L."/>
            <person name="Toyonaga M."/>
            <person name="Kuroda K."/>
            <person name="Ohashi A."/>
            <person name="Cruz R."/>
            <person name="Yamaguchi T."/>
            <person name="Sekiguchi Y."/>
        </authorList>
    </citation>
    <scope>NUCLEOTIDE SEQUENCE [LARGE SCALE GENOMIC DNA]</scope>
    <source>
        <strain evidence="9">TBC1</strain>
    </source>
</reference>
<dbReference type="Gene3D" id="2.30.30.60">
    <property type="match status" value="1"/>
</dbReference>
<feature type="domain" description="Mechanosensitive ion channel MscS" evidence="7">
    <location>
        <begin position="192"/>
        <end position="260"/>
    </location>
</feature>
<feature type="transmembrane region" description="Helical" evidence="6">
    <location>
        <begin position="173"/>
        <end position="190"/>
    </location>
</feature>
<evidence type="ECO:0000313" key="9">
    <source>
        <dbReference type="EMBL" id="GAP42655.1"/>
    </source>
</evidence>
<feature type="transmembrane region" description="Helical" evidence="6">
    <location>
        <begin position="33"/>
        <end position="55"/>
    </location>
</feature>
<keyword evidence="5 6" id="KW-0472">Membrane</keyword>
<comment type="similarity">
    <text evidence="2">Belongs to the MscS (TC 1.A.23) family.</text>
</comment>
<dbReference type="GO" id="GO:0005886">
    <property type="term" value="C:plasma membrane"/>
    <property type="evidence" value="ECO:0007669"/>
    <property type="project" value="TreeGrafter"/>
</dbReference>
<evidence type="ECO:0000256" key="4">
    <source>
        <dbReference type="ARBA" id="ARBA00022989"/>
    </source>
</evidence>
<dbReference type="Proteomes" id="UP000053091">
    <property type="component" value="Unassembled WGS sequence"/>
</dbReference>
<evidence type="ECO:0000259" key="7">
    <source>
        <dbReference type="Pfam" id="PF00924"/>
    </source>
</evidence>
<protein>
    <submittedName>
        <fullName evidence="9">Small-conductance mechanosensitive channel</fullName>
    </submittedName>
</protein>
<evidence type="ECO:0000259" key="8">
    <source>
        <dbReference type="Pfam" id="PF21082"/>
    </source>
</evidence>
<organism evidence="9">
    <name type="scientific">Lentimicrobium saccharophilum</name>
    <dbReference type="NCBI Taxonomy" id="1678841"/>
    <lineage>
        <taxon>Bacteria</taxon>
        <taxon>Pseudomonadati</taxon>
        <taxon>Bacteroidota</taxon>
        <taxon>Bacteroidia</taxon>
        <taxon>Bacteroidales</taxon>
        <taxon>Lentimicrobiaceae</taxon>
        <taxon>Lentimicrobium</taxon>
    </lineage>
</organism>
<proteinExistence type="inferred from homology"/>
<sequence length="423" mass="47791">MMLLQIGVHLKDWLTGQGISENLAAGIRDVTDFAISFLLIIVLYYLLKYVVIGIIRRIIRRSGNTWDDALYHNRFFNKALLFVPGVLLGFVAPYTLTEFPDLLANILKLTQIYLVFISIITANAFLNAVYEIYQGFEISKAKPIKGYLQVFKIILFVIAIIIVISMLLNKSPVYLLGGLGAFSAVLLLIFRDPILGLVAGIQISANDMVRPGDWIVMNKSGADGVVTDISLTTVKVQNWDRTITTIPTYSLVSESFVNWRGMEESGGRRIKRSINIDMNSVRFCSQEMIDRFMHIQLVKPYIISKEKELADYNAANSIDNSVLVNGRRQTNLGIFRAYLSAYLKNNPDIRQDMTFLVRQLQPGESGIPMEIYVFSKVQEWAKYEDIQSDIFDHVLAAIPEFDLQVFQNPSGADLRKLGLPGIR</sequence>
<dbReference type="InterPro" id="IPR006685">
    <property type="entry name" value="MscS_channel_2nd"/>
</dbReference>
<dbReference type="RefSeq" id="WP_201781628.1">
    <property type="nucleotide sequence ID" value="NZ_DF968182.1"/>
</dbReference>
<dbReference type="InterPro" id="IPR010920">
    <property type="entry name" value="LSM_dom_sf"/>
</dbReference>
<dbReference type="InterPro" id="IPR030192">
    <property type="entry name" value="YbdG"/>
</dbReference>